<evidence type="ECO:0000259" key="10">
    <source>
        <dbReference type="Pfam" id="PF00881"/>
    </source>
</evidence>
<dbReference type="InterPro" id="IPR026021">
    <property type="entry name" value="YdjA-like"/>
</dbReference>
<keyword evidence="12" id="KW-1185">Reference proteome</keyword>
<dbReference type="PANTHER" id="PTHR43821">
    <property type="entry name" value="NAD(P)H NITROREDUCTASE YDJA-RELATED"/>
    <property type="match status" value="1"/>
</dbReference>
<evidence type="ECO:0000256" key="5">
    <source>
        <dbReference type="ARBA" id="ARBA00022857"/>
    </source>
</evidence>
<evidence type="ECO:0000256" key="9">
    <source>
        <dbReference type="SAM" id="MobiDB-lite"/>
    </source>
</evidence>
<dbReference type="EC" id="1.-.-.-" evidence="8"/>
<dbReference type="Gene3D" id="3.40.109.10">
    <property type="entry name" value="NADH Oxidase"/>
    <property type="match status" value="1"/>
</dbReference>
<evidence type="ECO:0000256" key="1">
    <source>
        <dbReference type="ARBA" id="ARBA00001917"/>
    </source>
</evidence>
<keyword evidence="5 8" id="KW-0521">NADP</keyword>
<evidence type="ECO:0000256" key="6">
    <source>
        <dbReference type="ARBA" id="ARBA00023002"/>
    </source>
</evidence>
<evidence type="ECO:0000313" key="11">
    <source>
        <dbReference type="EMBL" id="MCQ8242436.1"/>
    </source>
</evidence>
<accession>A0ABT1W1G9</accession>
<comment type="cofactor">
    <cofactor evidence="1 8">
        <name>FMN</name>
        <dbReference type="ChEBI" id="CHEBI:58210"/>
    </cofactor>
</comment>
<feature type="domain" description="Nitroreductase" evidence="10">
    <location>
        <begin position="10"/>
        <end position="163"/>
    </location>
</feature>
<feature type="region of interest" description="Disordered" evidence="9">
    <location>
        <begin position="1"/>
        <end position="20"/>
    </location>
</feature>
<gene>
    <name evidence="11" type="ORF">NFI88_16505</name>
</gene>
<organism evidence="11 12">
    <name type="scientific">Rhizosaccharibacter radicis</name>
    <dbReference type="NCBI Taxonomy" id="2782605"/>
    <lineage>
        <taxon>Bacteria</taxon>
        <taxon>Pseudomonadati</taxon>
        <taxon>Pseudomonadota</taxon>
        <taxon>Alphaproteobacteria</taxon>
        <taxon>Acetobacterales</taxon>
        <taxon>Acetobacteraceae</taxon>
        <taxon>Rhizosaccharibacter</taxon>
    </lineage>
</organism>
<proteinExistence type="inferred from homology"/>
<dbReference type="InterPro" id="IPR052530">
    <property type="entry name" value="NAD(P)H_nitroreductase"/>
</dbReference>
<evidence type="ECO:0000256" key="8">
    <source>
        <dbReference type="PIRNR" id="PIRNR000232"/>
    </source>
</evidence>
<dbReference type="EMBL" id="JAMZEJ010000011">
    <property type="protein sequence ID" value="MCQ8242436.1"/>
    <property type="molecule type" value="Genomic_DNA"/>
</dbReference>
<comment type="caution">
    <text evidence="11">The sequence shown here is derived from an EMBL/GenBank/DDBJ whole genome shotgun (WGS) entry which is preliminary data.</text>
</comment>
<keyword evidence="6 8" id="KW-0560">Oxidoreductase</keyword>
<protein>
    <recommendedName>
        <fullName evidence="8">Putative NAD(P)H nitroreductase</fullName>
        <ecNumber evidence="8">1.-.-.-</ecNumber>
    </recommendedName>
</protein>
<evidence type="ECO:0000313" key="12">
    <source>
        <dbReference type="Proteomes" id="UP001524547"/>
    </source>
</evidence>
<dbReference type="InterPro" id="IPR029479">
    <property type="entry name" value="Nitroreductase"/>
</dbReference>
<dbReference type="RefSeq" id="WP_422921187.1">
    <property type="nucleotide sequence ID" value="NZ_JAMZEJ010000011.1"/>
</dbReference>
<dbReference type="Proteomes" id="UP001524547">
    <property type="component" value="Unassembled WGS sequence"/>
</dbReference>
<dbReference type="Pfam" id="PF00881">
    <property type="entry name" value="Nitroreductase"/>
    <property type="match status" value="1"/>
</dbReference>
<dbReference type="PIRSF" id="PIRSF000232">
    <property type="entry name" value="YdjA"/>
    <property type="match status" value="1"/>
</dbReference>
<keyword evidence="7 8" id="KW-0520">NAD</keyword>
<dbReference type="SUPFAM" id="SSF55469">
    <property type="entry name" value="FMN-dependent nitroreductase-like"/>
    <property type="match status" value="1"/>
</dbReference>
<keyword evidence="3 8" id="KW-0285">Flavoprotein</keyword>
<dbReference type="InterPro" id="IPR000415">
    <property type="entry name" value="Nitroreductase-like"/>
</dbReference>
<keyword evidence="4 8" id="KW-0288">FMN</keyword>
<reference evidence="11 12" key="1">
    <citation type="submission" date="2022-06" db="EMBL/GenBank/DDBJ databases">
        <title>Rhizosaccharibacter gen. nov. sp. nov. KSS12, endophytic bacteria isolated from sugarcane.</title>
        <authorList>
            <person name="Pitiwittayakul N."/>
        </authorList>
    </citation>
    <scope>NUCLEOTIDE SEQUENCE [LARGE SCALE GENOMIC DNA]</scope>
    <source>
        <strain evidence="11 12">KSS12</strain>
    </source>
</reference>
<feature type="compositionally biased region" description="Polar residues" evidence="9">
    <location>
        <begin position="1"/>
        <end position="14"/>
    </location>
</feature>
<feature type="region of interest" description="Disordered" evidence="9">
    <location>
        <begin position="170"/>
        <end position="196"/>
    </location>
</feature>
<evidence type="ECO:0000256" key="7">
    <source>
        <dbReference type="ARBA" id="ARBA00023027"/>
    </source>
</evidence>
<sequence>MSPTQFLLDRSSTNDLREPAPEGEVLRRILEAGLRAPDHGRLLPWRYVLIRGEAREKLADLFEAATLARDPEAPAAFIEKQRNKALRPPLLVAVGARIRPDHKIPELEQLLTVGAGAMNVLNAIHAEGFGAIWITGANGYDPLVAEALGFREPDRLLGFLFVGTPRLADRPAPRRPTVEDHAAEWTGEPVRWRDAG</sequence>
<feature type="compositionally biased region" description="Basic and acidic residues" evidence="9">
    <location>
        <begin position="170"/>
        <end position="183"/>
    </location>
</feature>
<evidence type="ECO:0000256" key="2">
    <source>
        <dbReference type="ARBA" id="ARBA00007118"/>
    </source>
</evidence>
<name>A0ABT1W1G9_9PROT</name>
<dbReference type="CDD" id="cd02135">
    <property type="entry name" value="YdjA-like"/>
    <property type="match status" value="1"/>
</dbReference>
<evidence type="ECO:0000256" key="3">
    <source>
        <dbReference type="ARBA" id="ARBA00022630"/>
    </source>
</evidence>
<comment type="similarity">
    <text evidence="2 8">Belongs to the nitroreductase family.</text>
</comment>
<dbReference type="PANTHER" id="PTHR43821:SF1">
    <property type="entry name" value="NAD(P)H NITROREDUCTASE YDJA-RELATED"/>
    <property type="match status" value="1"/>
</dbReference>
<evidence type="ECO:0000256" key="4">
    <source>
        <dbReference type="ARBA" id="ARBA00022643"/>
    </source>
</evidence>